<evidence type="ECO:0000256" key="4">
    <source>
        <dbReference type="ARBA" id="ARBA00022741"/>
    </source>
</evidence>
<dbReference type="SUPFAM" id="SSF52402">
    <property type="entry name" value="Adenine nucleotide alpha hydrolases-like"/>
    <property type="match status" value="1"/>
</dbReference>
<keyword evidence="5 9" id="KW-0067">ATP-binding</keyword>
<dbReference type="RefSeq" id="WP_035339996.1">
    <property type="nucleotide sequence ID" value="NZ_LT615367.1"/>
</dbReference>
<comment type="pathway">
    <text evidence="1">Amino-acid biosynthesis; L-asparagine biosynthesis; L-asparagine from L-aspartate (L-Gln route): step 1/1.</text>
</comment>
<comment type="similarity">
    <text evidence="2">Belongs to the asparagine synthetase family.</text>
</comment>
<keyword evidence="8" id="KW-0061">Asparagine biosynthesis</keyword>
<evidence type="ECO:0000256" key="8">
    <source>
        <dbReference type="PIRSR" id="PIRSR001589-1"/>
    </source>
</evidence>
<dbReference type="GO" id="GO:0005524">
    <property type="term" value="F:ATP binding"/>
    <property type="evidence" value="ECO:0007669"/>
    <property type="project" value="UniProtKB-KW"/>
</dbReference>
<evidence type="ECO:0000256" key="7">
    <source>
        <dbReference type="ARBA" id="ARBA00048741"/>
    </source>
</evidence>
<feature type="site" description="Important for beta-aspartyl-AMP intermediate formation" evidence="10">
    <location>
        <position position="378"/>
    </location>
</feature>
<comment type="catalytic activity">
    <reaction evidence="7">
        <text>L-aspartate + L-glutamine + ATP + H2O = L-asparagine + L-glutamate + AMP + diphosphate + H(+)</text>
        <dbReference type="Rhea" id="RHEA:12228"/>
        <dbReference type="ChEBI" id="CHEBI:15377"/>
        <dbReference type="ChEBI" id="CHEBI:15378"/>
        <dbReference type="ChEBI" id="CHEBI:29985"/>
        <dbReference type="ChEBI" id="CHEBI:29991"/>
        <dbReference type="ChEBI" id="CHEBI:30616"/>
        <dbReference type="ChEBI" id="CHEBI:33019"/>
        <dbReference type="ChEBI" id="CHEBI:58048"/>
        <dbReference type="ChEBI" id="CHEBI:58359"/>
        <dbReference type="ChEBI" id="CHEBI:456215"/>
        <dbReference type="EC" id="6.3.5.4"/>
    </reaction>
</comment>
<dbReference type="InterPro" id="IPR029055">
    <property type="entry name" value="Ntn_hydrolases_N"/>
</dbReference>
<dbReference type="Pfam" id="PF13537">
    <property type="entry name" value="GATase_7"/>
    <property type="match status" value="1"/>
</dbReference>
<evidence type="ECO:0000259" key="11">
    <source>
        <dbReference type="PROSITE" id="PS51278"/>
    </source>
</evidence>
<evidence type="ECO:0000313" key="12">
    <source>
        <dbReference type="EMBL" id="SLM61888.1"/>
    </source>
</evidence>
<dbReference type="PANTHER" id="PTHR43284:SF1">
    <property type="entry name" value="ASPARAGINE SYNTHETASE"/>
    <property type="match status" value="1"/>
</dbReference>
<dbReference type="AlphaFoldDB" id="A0A375A706"/>
<reference evidence="12 13" key="1">
    <citation type="submission" date="2016-09" db="EMBL/GenBank/DDBJ databases">
        <authorList>
            <person name="Reverchon S."/>
            <person name="Nasser W."/>
            <person name="Leonard S."/>
            <person name="Brochier C."/>
            <person name="Duprey A."/>
        </authorList>
    </citation>
    <scope>NUCLEOTIDE SEQUENCE [LARGE SCALE GENOMIC DNA]</scope>
    <source>
        <strain evidence="12 13">174/2</strain>
    </source>
</reference>
<name>A0A375A706_9GAMM</name>
<dbReference type="GO" id="GO:0006529">
    <property type="term" value="P:asparagine biosynthetic process"/>
    <property type="evidence" value="ECO:0007669"/>
    <property type="project" value="UniProtKB-KW"/>
</dbReference>
<accession>A0A375A706</accession>
<keyword evidence="13" id="KW-1185">Reference proteome</keyword>
<organism evidence="12 13">
    <name type="scientific">Dickeya aquatica</name>
    <dbReference type="NCBI Taxonomy" id="1401087"/>
    <lineage>
        <taxon>Bacteria</taxon>
        <taxon>Pseudomonadati</taxon>
        <taxon>Pseudomonadota</taxon>
        <taxon>Gammaproteobacteria</taxon>
        <taxon>Enterobacterales</taxon>
        <taxon>Pectobacteriaceae</taxon>
        <taxon>Dickeya</taxon>
    </lineage>
</organism>
<feature type="binding site" evidence="9">
    <location>
        <position position="102"/>
    </location>
    <ligand>
        <name>L-glutamine</name>
        <dbReference type="ChEBI" id="CHEBI:58359"/>
    </ligand>
</feature>
<evidence type="ECO:0000256" key="6">
    <source>
        <dbReference type="ARBA" id="ARBA00022962"/>
    </source>
</evidence>
<protein>
    <recommendedName>
        <fullName evidence="3">asparagine synthase (glutamine-hydrolyzing)</fullName>
        <ecNumber evidence="3">6.3.5.4</ecNumber>
    </recommendedName>
</protein>
<dbReference type="Proteomes" id="UP000294820">
    <property type="component" value="Chromosome 1"/>
</dbReference>
<dbReference type="SUPFAM" id="SSF56235">
    <property type="entry name" value="N-terminal nucleophile aminohydrolases (Ntn hydrolases)"/>
    <property type="match status" value="1"/>
</dbReference>
<keyword evidence="4 9" id="KW-0547">Nucleotide-binding</keyword>
<dbReference type="Pfam" id="PF00733">
    <property type="entry name" value="Asn_synthase"/>
    <property type="match status" value="1"/>
</dbReference>
<feature type="active site" description="For GATase activity" evidence="8">
    <location>
        <position position="2"/>
    </location>
</feature>
<dbReference type="PIRSF" id="PIRSF001589">
    <property type="entry name" value="Asn_synthetase_glu-h"/>
    <property type="match status" value="1"/>
</dbReference>
<dbReference type="CDD" id="cd01991">
    <property type="entry name" value="Asn_synthase_B_C"/>
    <property type="match status" value="1"/>
</dbReference>
<dbReference type="Gene3D" id="3.60.20.10">
    <property type="entry name" value="Glutamine Phosphoribosylpyrophosphate, subunit 1, domain 1"/>
    <property type="match status" value="1"/>
</dbReference>
<feature type="binding site" evidence="9">
    <location>
        <begin position="376"/>
        <end position="377"/>
    </location>
    <ligand>
        <name>ATP</name>
        <dbReference type="ChEBI" id="CHEBI:30616"/>
    </ligand>
</feature>
<dbReference type="InterPro" id="IPR001962">
    <property type="entry name" value="Asn_synthase"/>
</dbReference>
<dbReference type="GO" id="GO:0004066">
    <property type="term" value="F:asparagine synthase (glutamine-hydrolyzing) activity"/>
    <property type="evidence" value="ECO:0007669"/>
    <property type="project" value="UniProtKB-EC"/>
</dbReference>
<dbReference type="CDD" id="cd00712">
    <property type="entry name" value="AsnB"/>
    <property type="match status" value="1"/>
</dbReference>
<keyword evidence="8" id="KW-0028">Amino-acid biosynthesis</keyword>
<keyword evidence="6 8" id="KW-0315">Glutamine amidotransferase</keyword>
<dbReference type="PROSITE" id="PS51278">
    <property type="entry name" value="GATASE_TYPE_2"/>
    <property type="match status" value="1"/>
</dbReference>
<evidence type="ECO:0000256" key="1">
    <source>
        <dbReference type="ARBA" id="ARBA00005187"/>
    </source>
</evidence>
<feature type="binding site" evidence="9">
    <location>
        <position position="290"/>
    </location>
    <ligand>
        <name>ATP</name>
        <dbReference type="ChEBI" id="CHEBI:30616"/>
    </ligand>
</feature>
<evidence type="ECO:0000256" key="5">
    <source>
        <dbReference type="ARBA" id="ARBA00022840"/>
    </source>
</evidence>
<dbReference type="NCBIfam" id="TIGR01536">
    <property type="entry name" value="asn_synth_AEB"/>
    <property type="match status" value="1"/>
</dbReference>
<feature type="domain" description="Glutamine amidotransferase type-2" evidence="11">
    <location>
        <begin position="2"/>
        <end position="214"/>
    </location>
</feature>
<evidence type="ECO:0000256" key="10">
    <source>
        <dbReference type="PIRSR" id="PIRSR001589-3"/>
    </source>
</evidence>
<dbReference type="PANTHER" id="PTHR43284">
    <property type="entry name" value="ASPARAGINE SYNTHETASE (GLUTAMINE-HYDROLYZING)"/>
    <property type="match status" value="1"/>
</dbReference>
<dbReference type="InterPro" id="IPR051786">
    <property type="entry name" value="ASN_synthetase/amidase"/>
</dbReference>
<dbReference type="KEGG" id="daq:DAQ1742_00824"/>
<dbReference type="Gene3D" id="3.40.50.620">
    <property type="entry name" value="HUPs"/>
    <property type="match status" value="1"/>
</dbReference>
<keyword evidence="12" id="KW-0436">Ligase</keyword>
<dbReference type="InterPro" id="IPR017932">
    <property type="entry name" value="GATase_2_dom"/>
</dbReference>
<dbReference type="InterPro" id="IPR033738">
    <property type="entry name" value="AsnB_N"/>
</dbReference>
<feature type="binding site" evidence="9">
    <location>
        <position position="261"/>
    </location>
    <ligand>
        <name>ATP</name>
        <dbReference type="ChEBI" id="CHEBI:30616"/>
    </ligand>
</feature>
<dbReference type="InterPro" id="IPR014729">
    <property type="entry name" value="Rossmann-like_a/b/a_fold"/>
</dbReference>
<sequence length="612" mass="68389">MCGIAGWATFSRDFHASRSELEAMAATMALRGPDASGFWMDRHAGMSHRRLAIVDLEGGVQPMTATLPEGSVSLSYGGEVYNFTELRQELIQLGQTFSTQSDTEVVLKGYLQWGTGVSEKLNGMFGFAIWDARRDVLLLVRDRFGVKPLYYSVIGQAMLFGSEQKAILAHSQMPGRLTRDGLCEALGWTKTPGHGTWDGIKEVKPGTFVQFGRSGVQEETYWKLQSRPHTDSQEDTIAHIHALLSDTVNRQMVSDVPLCSLLSGGLDSSAVAAIASQQLAGTRQLQTFAVDFEAHTEQFVPDAFRTDSDAPYARMVAEKIGSLHTNLVLGHQQIGSEETRRAVIAARDLPTGFGDADNSIYLLFKAIRNEATVALSGESADEVFGGYRWFHQPEIMQGETFPWAEHTFVTNFNTGLEAFSPDLLANLALPDYVHSRYQEALAEVPRLEGEARQEARMREVLYLHLTRYMRILLDRKDRLSMAAGLEVRVPFCDHRLVEYVFNTPWKMKTFDGREKSLLRAAIGDLLPQAVLQRKKAPYPAIQNAHYSAVLQRQAAELVANTHHAARDLLNIDWLNKALHIDPTAMSREVRHGLERALDFATWIDLRKPLLNV</sequence>
<evidence type="ECO:0000256" key="3">
    <source>
        <dbReference type="ARBA" id="ARBA00012737"/>
    </source>
</evidence>
<dbReference type="EC" id="6.3.5.4" evidence="3"/>
<evidence type="ECO:0000256" key="2">
    <source>
        <dbReference type="ARBA" id="ARBA00005752"/>
    </source>
</evidence>
<evidence type="ECO:0000256" key="9">
    <source>
        <dbReference type="PIRSR" id="PIRSR001589-2"/>
    </source>
</evidence>
<proteinExistence type="inferred from homology"/>
<dbReference type="InterPro" id="IPR006426">
    <property type="entry name" value="Asn_synth_AEB"/>
</dbReference>
<evidence type="ECO:0000313" key="13">
    <source>
        <dbReference type="Proteomes" id="UP000294820"/>
    </source>
</evidence>
<dbReference type="GO" id="GO:0005829">
    <property type="term" value="C:cytosol"/>
    <property type="evidence" value="ECO:0007669"/>
    <property type="project" value="TreeGrafter"/>
</dbReference>
<dbReference type="EMBL" id="LT615367">
    <property type="protein sequence ID" value="SLM61888.1"/>
    <property type="molecule type" value="Genomic_DNA"/>
</dbReference>
<gene>
    <name evidence="12" type="primary">asnO</name>
    <name evidence="12" type="ORF">DAQ1742_00824</name>
</gene>